<comment type="caution">
    <text evidence="1">The sequence shown here is derived from an EMBL/GenBank/DDBJ whole genome shotgun (WGS) entry which is preliminary data.</text>
</comment>
<evidence type="ECO:0000313" key="2">
    <source>
        <dbReference type="Proteomes" id="UP001050975"/>
    </source>
</evidence>
<dbReference type="Proteomes" id="UP001050975">
    <property type="component" value="Unassembled WGS sequence"/>
</dbReference>
<organism evidence="1 2">
    <name type="scientific">Microseira wollei NIES-4236</name>
    <dbReference type="NCBI Taxonomy" id="2530354"/>
    <lineage>
        <taxon>Bacteria</taxon>
        <taxon>Bacillati</taxon>
        <taxon>Cyanobacteriota</taxon>
        <taxon>Cyanophyceae</taxon>
        <taxon>Oscillatoriophycideae</taxon>
        <taxon>Aerosakkonematales</taxon>
        <taxon>Aerosakkonemataceae</taxon>
        <taxon>Microseira</taxon>
    </lineage>
</organism>
<protein>
    <submittedName>
        <fullName evidence="1">Uncharacterized protein</fullName>
    </submittedName>
</protein>
<sequence length="56" mass="6260">MLKILEAPTLPIQALQRFSVVGCAALIYAGTHPILAIDNHRTYPRRAYHQSLCVDL</sequence>
<keyword evidence="2" id="KW-1185">Reference proteome</keyword>
<accession>A0AAV3X5W9</accession>
<dbReference type="AlphaFoldDB" id="A0AAV3X5W9"/>
<proteinExistence type="predicted"/>
<reference evidence="1" key="1">
    <citation type="submission" date="2019-10" db="EMBL/GenBank/DDBJ databases">
        <title>Draft genome sequece of Microseira wollei NIES-4236.</title>
        <authorList>
            <person name="Yamaguchi H."/>
            <person name="Suzuki S."/>
            <person name="Kawachi M."/>
        </authorList>
    </citation>
    <scope>NUCLEOTIDE SEQUENCE</scope>
    <source>
        <strain evidence="1">NIES-4236</strain>
    </source>
</reference>
<evidence type="ECO:0000313" key="1">
    <source>
        <dbReference type="EMBL" id="GET35729.1"/>
    </source>
</evidence>
<name>A0AAV3X5W9_9CYAN</name>
<dbReference type="EMBL" id="BLAY01000004">
    <property type="protein sequence ID" value="GET35729.1"/>
    <property type="molecule type" value="Genomic_DNA"/>
</dbReference>
<gene>
    <name evidence="1" type="ORF">MiSe_04740</name>
</gene>